<dbReference type="GO" id="GO:0009279">
    <property type="term" value="C:cell outer membrane"/>
    <property type="evidence" value="ECO:0007669"/>
    <property type="project" value="UniProtKB-SubCell"/>
</dbReference>
<dbReference type="InterPro" id="IPR012910">
    <property type="entry name" value="Plug_dom"/>
</dbReference>
<dbReference type="GO" id="GO:0015344">
    <property type="term" value="F:siderophore uptake transmembrane transporter activity"/>
    <property type="evidence" value="ECO:0007669"/>
    <property type="project" value="TreeGrafter"/>
</dbReference>
<dbReference type="EMBL" id="CP035704">
    <property type="protein sequence ID" value="QBB72488.1"/>
    <property type="molecule type" value="Genomic_DNA"/>
</dbReference>
<dbReference type="PANTHER" id="PTHR32552:SF89">
    <property type="entry name" value="CATECHOLATE SIDEROPHORE RECEPTOR FIU"/>
    <property type="match status" value="1"/>
</dbReference>
<comment type="similarity">
    <text evidence="12 13">Belongs to the TonB-dependent receptor family.</text>
</comment>
<accession>A0A411HPR4</accession>
<comment type="subcellular location">
    <subcellularLocation>
        <location evidence="1 12">Cell outer membrane</location>
        <topology evidence="1 12">Multi-pass membrane protein</topology>
    </subcellularLocation>
</comment>
<evidence type="ECO:0000256" key="8">
    <source>
        <dbReference type="ARBA" id="ARBA00023065"/>
    </source>
</evidence>
<dbReference type="AlphaFoldDB" id="A0A411HPR4"/>
<evidence type="ECO:0000256" key="12">
    <source>
        <dbReference type="PROSITE-ProRule" id="PRU01360"/>
    </source>
</evidence>
<evidence type="ECO:0000259" key="15">
    <source>
        <dbReference type="Pfam" id="PF00593"/>
    </source>
</evidence>
<reference evidence="17 18" key="1">
    <citation type="submission" date="2019-01" db="EMBL/GenBank/DDBJ databases">
        <title>Pseudolysobacter antarctica gen. nov., sp. nov., isolated from Fildes Peninsula, Antarctica.</title>
        <authorList>
            <person name="Wei Z."/>
            <person name="Peng F."/>
        </authorList>
    </citation>
    <scope>NUCLEOTIDE SEQUENCE [LARGE SCALE GENOMIC DNA]</scope>
    <source>
        <strain evidence="17 18">AQ6-296</strain>
    </source>
</reference>
<keyword evidence="4" id="KW-0410">Iron transport</keyword>
<keyword evidence="8" id="KW-0406">Ion transport</keyword>
<gene>
    <name evidence="17" type="ORF">ELE36_20130</name>
</gene>
<dbReference type="Proteomes" id="UP000291562">
    <property type="component" value="Chromosome"/>
</dbReference>
<evidence type="ECO:0000256" key="11">
    <source>
        <dbReference type="ARBA" id="ARBA00023237"/>
    </source>
</evidence>
<keyword evidence="18" id="KW-1185">Reference proteome</keyword>
<keyword evidence="7" id="KW-0408">Iron</keyword>
<organism evidence="17 18">
    <name type="scientific">Pseudolysobacter antarcticus</name>
    <dbReference type="NCBI Taxonomy" id="2511995"/>
    <lineage>
        <taxon>Bacteria</taxon>
        <taxon>Pseudomonadati</taxon>
        <taxon>Pseudomonadota</taxon>
        <taxon>Gammaproteobacteria</taxon>
        <taxon>Lysobacterales</taxon>
        <taxon>Rhodanobacteraceae</taxon>
        <taxon>Pseudolysobacter</taxon>
    </lineage>
</organism>
<evidence type="ECO:0000256" key="4">
    <source>
        <dbReference type="ARBA" id="ARBA00022496"/>
    </source>
</evidence>
<dbReference type="InterPro" id="IPR037066">
    <property type="entry name" value="Plug_dom_sf"/>
</dbReference>
<evidence type="ECO:0000259" key="16">
    <source>
        <dbReference type="Pfam" id="PF07715"/>
    </source>
</evidence>
<dbReference type="SUPFAM" id="SSF56935">
    <property type="entry name" value="Porins"/>
    <property type="match status" value="1"/>
</dbReference>
<evidence type="ECO:0000313" key="18">
    <source>
        <dbReference type="Proteomes" id="UP000291562"/>
    </source>
</evidence>
<evidence type="ECO:0000256" key="7">
    <source>
        <dbReference type="ARBA" id="ARBA00023004"/>
    </source>
</evidence>
<keyword evidence="3 12" id="KW-1134">Transmembrane beta strand</keyword>
<keyword evidence="10 12" id="KW-0472">Membrane</keyword>
<evidence type="ECO:0000256" key="1">
    <source>
        <dbReference type="ARBA" id="ARBA00004571"/>
    </source>
</evidence>
<feature type="chain" id="PRO_5019029807" evidence="14">
    <location>
        <begin position="26"/>
        <end position="766"/>
    </location>
</feature>
<evidence type="ECO:0000256" key="9">
    <source>
        <dbReference type="ARBA" id="ARBA00023077"/>
    </source>
</evidence>
<dbReference type="PROSITE" id="PS52016">
    <property type="entry name" value="TONB_DEPENDENT_REC_3"/>
    <property type="match status" value="1"/>
</dbReference>
<dbReference type="KEGG" id="xbc:ELE36_20130"/>
<dbReference type="InterPro" id="IPR039426">
    <property type="entry name" value="TonB-dep_rcpt-like"/>
</dbReference>
<sequence length="766" mass="83591">MKFTRHPLSLALSFAVLCHASNALADTLADTTAAAATDASAASSAAPADAAAATSELDTISVVSEGSTRQVQTVGREEIKKAALGTSPLKVLDKLPGVYFESADAWGTYEWSQRITFRGFNRQQLGYTLDDIPLGNGAYSTDNGLSVNRSILAENIRSIEIAQGGGALGMPSSNNLGGTIAVHTDDPNKDAGVRISQGVGSNDARRSFIRADTGEINGFSAYLAGASTTSEKWRGDGAQDQSMLNAKVVYQWGGNKISAFVDIANRDETDYQDLSLDLIKRDGYRWDNFQPNWAAAVAAANYYNNPHPTGPAPAGTTSIDDAYYSARGIRHDNLIGVKGEFALSDNISLRTTLYNHTDKGQGHWFTPYQASPDGTPISLRVSDYRLERNGAVTALNFDFGAHAIEAGFWYEQANNNDQRGYIALSGPLDDTHFYTNFFNTQFQQRFSTETKQAYIQDTWTLNDRLKINYGFKAQNITTDGVSVIGSRGAGTLKADDNFLPQIGASYKFAEHEDVFANYNKNQSAFTPGLAGPWSASAAAFTAAQSTLKPEQSTSFEAGVRSTHETYQASATVYNAEFSNRLLLISPCPGIQSCPTQFANVGKVRNQGVELALLWKPIESLSWLNSFAYNDSKYRSNYFNGELVQIAGKQVVDAPKKLFSSSLDYRFLDVFSANLSAKYTDKRYYTYLNDQTIPSYWMFDAALSYERTDLSWSKDMRISLGVSNLANKNYIATVGTNGFAKDDATGTFATLLSGAPRQVFASVDLRW</sequence>
<dbReference type="InterPro" id="IPR000531">
    <property type="entry name" value="Beta-barrel_TonB"/>
</dbReference>
<evidence type="ECO:0000256" key="13">
    <source>
        <dbReference type="RuleBase" id="RU003357"/>
    </source>
</evidence>
<dbReference type="InterPro" id="IPR036942">
    <property type="entry name" value="Beta-barrel_TonB_sf"/>
</dbReference>
<evidence type="ECO:0000256" key="10">
    <source>
        <dbReference type="ARBA" id="ARBA00023136"/>
    </source>
</evidence>
<feature type="signal peptide" evidence="14">
    <location>
        <begin position="1"/>
        <end position="25"/>
    </location>
</feature>
<feature type="domain" description="TonB-dependent receptor-like beta-barrel" evidence="15">
    <location>
        <begin position="272"/>
        <end position="724"/>
    </location>
</feature>
<keyword evidence="5 12" id="KW-0812">Transmembrane</keyword>
<proteinExistence type="inferred from homology"/>
<keyword evidence="2 12" id="KW-0813">Transport</keyword>
<keyword evidence="17" id="KW-0675">Receptor</keyword>
<evidence type="ECO:0000256" key="6">
    <source>
        <dbReference type="ARBA" id="ARBA00022729"/>
    </source>
</evidence>
<dbReference type="Pfam" id="PF00593">
    <property type="entry name" value="TonB_dep_Rec_b-barrel"/>
    <property type="match status" value="1"/>
</dbReference>
<dbReference type="Gene3D" id="2.170.130.10">
    <property type="entry name" value="TonB-dependent receptor, plug domain"/>
    <property type="match status" value="1"/>
</dbReference>
<dbReference type="Pfam" id="PF07715">
    <property type="entry name" value="Plug"/>
    <property type="match status" value="1"/>
</dbReference>
<evidence type="ECO:0000256" key="2">
    <source>
        <dbReference type="ARBA" id="ARBA00022448"/>
    </source>
</evidence>
<name>A0A411HPR4_9GAMM</name>
<evidence type="ECO:0000256" key="3">
    <source>
        <dbReference type="ARBA" id="ARBA00022452"/>
    </source>
</evidence>
<evidence type="ECO:0000256" key="14">
    <source>
        <dbReference type="SAM" id="SignalP"/>
    </source>
</evidence>
<dbReference type="PANTHER" id="PTHR32552">
    <property type="entry name" value="FERRICHROME IRON RECEPTOR-RELATED"/>
    <property type="match status" value="1"/>
</dbReference>
<keyword evidence="9 13" id="KW-0798">TonB box</keyword>
<dbReference type="Gene3D" id="2.40.170.20">
    <property type="entry name" value="TonB-dependent receptor, beta-barrel domain"/>
    <property type="match status" value="1"/>
</dbReference>
<protein>
    <submittedName>
        <fullName evidence="17">TonB-dependent receptor</fullName>
    </submittedName>
</protein>
<dbReference type="RefSeq" id="WP_129836491.1">
    <property type="nucleotide sequence ID" value="NZ_CP035704.1"/>
</dbReference>
<keyword evidence="11 12" id="KW-0998">Cell outer membrane</keyword>
<evidence type="ECO:0000313" key="17">
    <source>
        <dbReference type="EMBL" id="QBB72488.1"/>
    </source>
</evidence>
<dbReference type="CDD" id="cd01347">
    <property type="entry name" value="ligand_gated_channel"/>
    <property type="match status" value="1"/>
</dbReference>
<keyword evidence="6 14" id="KW-0732">Signal</keyword>
<feature type="domain" description="TonB-dependent receptor plug" evidence="16">
    <location>
        <begin position="67"/>
        <end position="179"/>
    </location>
</feature>
<dbReference type="OrthoDB" id="15609at2"/>
<evidence type="ECO:0000256" key="5">
    <source>
        <dbReference type="ARBA" id="ARBA00022692"/>
    </source>
</evidence>